<dbReference type="AlphaFoldDB" id="A0A315XZP9"/>
<dbReference type="Proteomes" id="UP000245720">
    <property type="component" value="Unassembled WGS sequence"/>
</dbReference>
<proteinExistence type="inferred from homology"/>
<sequence>MDYRNILVSNIYGGIKIVINRPQQKNSLSMDLVKELRGAIEATLDDKDVKVIIITGINDKFCTGMDFNQCVSGEHGSDFTVYYMELLKLISTVSKVVVSEVNGEVMAGGMGLVAASDLAVAVPEARFSLSEAIWGIIPAMVAPYLIRKSGFSQAYRMSLTALPITADQALQHGIVDAVGSNTERETRTLLSRIYRMDCSTIERIKSYYRKIWIIDDDMEKLAARESADVILSDKVQKNIYNFINYKKFPWDE</sequence>
<organism evidence="2 3">
    <name type="scientific">Ruminococcus flavefaciens</name>
    <dbReference type="NCBI Taxonomy" id="1265"/>
    <lineage>
        <taxon>Bacteria</taxon>
        <taxon>Bacillati</taxon>
        <taxon>Bacillota</taxon>
        <taxon>Clostridia</taxon>
        <taxon>Eubacteriales</taxon>
        <taxon>Oscillospiraceae</taxon>
        <taxon>Ruminococcus</taxon>
    </lineage>
</organism>
<evidence type="ECO:0000313" key="2">
    <source>
        <dbReference type="EMBL" id="PWJ12992.1"/>
    </source>
</evidence>
<dbReference type="SUPFAM" id="SSF52096">
    <property type="entry name" value="ClpP/crotonase"/>
    <property type="match status" value="1"/>
</dbReference>
<accession>A0A315XZP9</accession>
<protein>
    <submittedName>
        <fullName evidence="2">Polyketide biosynthesis enoyl-CoA hydratase PksH</fullName>
    </submittedName>
</protein>
<dbReference type="InterPro" id="IPR029045">
    <property type="entry name" value="ClpP/crotonase-like_dom_sf"/>
</dbReference>
<dbReference type="Gene3D" id="3.90.226.10">
    <property type="entry name" value="2-enoyl-CoA Hydratase, Chain A, domain 1"/>
    <property type="match status" value="1"/>
</dbReference>
<dbReference type="GO" id="GO:0003824">
    <property type="term" value="F:catalytic activity"/>
    <property type="evidence" value="ECO:0007669"/>
    <property type="project" value="UniProtKB-ARBA"/>
</dbReference>
<comment type="similarity">
    <text evidence="1">Belongs to the enoyl-CoA hydratase/isomerase family.</text>
</comment>
<dbReference type="Gene3D" id="6.10.30.40">
    <property type="match status" value="1"/>
</dbReference>
<dbReference type="InterPro" id="IPR051683">
    <property type="entry name" value="Enoyl-CoA_Hydratase/Isomerase"/>
</dbReference>
<gene>
    <name evidence="2" type="ORF">IE37_01490</name>
</gene>
<dbReference type="RefSeq" id="WP_022495056.1">
    <property type="nucleotide sequence ID" value="NZ_QGDI01000005.1"/>
</dbReference>
<reference evidence="2 3" key="1">
    <citation type="submission" date="2018-05" db="EMBL/GenBank/DDBJ databases">
        <title>The Hungate 1000. A catalogue of reference genomes from the rumen microbiome.</title>
        <authorList>
            <person name="Kelly W."/>
        </authorList>
    </citation>
    <scope>NUCLEOTIDE SEQUENCE [LARGE SCALE GENOMIC DNA]</scope>
    <source>
        <strain evidence="2 3">SAb67</strain>
    </source>
</reference>
<dbReference type="OrthoDB" id="9775794at2"/>
<evidence type="ECO:0000256" key="1">
    <source>
        <dbReference type="ARBA" id="ARBA00005254"/>
    </source>
</evidence>
<name>A0A315XZP9_RUMFL</name>
<dbReference type="InterPro" id="IPR001753">
    <property type="entry name" value="Enoyl-CoA_hydra/iso"/>
</dbReference>
<dbReference type="PANTHER" id="PTHR42964">
    <property type="entry name" value="ENOYL-COA HYDRATASE"/>
    <property type="match status" value="1"/>
</dbReference>
<dbReference type="PANTHER" id="PTHR42964:SF1">
    <property type="entry name" value="POLYKETIDE BIOSYNTHESIS ENOYL-COA HYDRATASE PKSH-RELATED"/>
    <property type="match status" value="1"/>
</dbReference>
<comment type="caution">
    <text evidence="2">The sequence shown here is derived from an EMBL/GenBank/DDBJ whole genome shotgun (WGS) entry which is preliminary data.</text>
</comment>
<dbReference type="EMBL" id="QGDI01000005">
    <property type="protein sequence ID" value="PWJ12992.1"/>
    <property type="molecule type" value="Genomic_DNA"/>
</dbReference>
<evidence type="ECO:0000313" key="3">
    <source>
        <dbReference type="Proteomes" id="UP000245720"/>
    </source>
</evidence>
<dbReference type="Pfam" id="PF00378">
    <property type="entry name" value="ECH_1"/>
    <property type="match status" value="1"/>
</dbReference>
<dbReference type="CDD" id="cd06558">
    <property type="entry name" value="crotonase-like"/>
    <property type="match status" value="1"/>
</dbReference>